<dbReference type="Proteomes" id="UP000095544">
    <property type="component" value="Unassembled WGS sequence"/>
</dbReference>
<gene>
    <name evidence="1" type="ORF">ERS852491_01507</name>
</gene>
<evidence type="ECO:0008006" key="3">
    <source>
        <dbReference type="Google" id="ProtNLM"/>
    </source>
</evidence>
<dbReference type="AlphaFoldDB" id="A0A174D418"/>
<accession>A0A174D418</accession>
<dbReference type="EMBL" id="CYZU01000011">
    <property type="protein sequence ID" value="CUO18800.1"/>
    <property type="molecule type" value="Genomic_DNA"/>
</dbReference>
<dbReference type="RefSeq" id="WP_055152384.1">
    <property type="nucleotide sequence ID" value="NZ_CYZU01000011.1"/>
</dbReference>
<organism evidence="1 2">
    <name type="scientific">Faecalicatena contorta</name>
    <dbReference type="NCBI Taxonomy" id="39482"/>
    <lineage>
        <taxon>Bacteria</taxon>
        <taxon>Bacillati</taxon>
        <taxon>Bacillota</taxon>
        <taxon>Clostridia</taxon>
        <taxon>Lachnospirales</taxon>
        <taxon>Lachnospiraceae</taxon>
        <taxon>Faecalicatena</taxon>
    </lineage>
</organism>
<evidence type="ECO:0000313" key="1">
    <source>
        <dbReference type="EMBL" id="CUO18800.1"/>
    </source>
</evidence>
<sequence length="87" mass="9610">MKCPKCGQESSIKFNDIYCRSCGFPLKAVSHDGEQSELESIYVDVNFGIMLVNGKEINNVTAFSLELKDGKYGLSVVHDDCFKASIP</sequence>
<name>A0A174D418_9FIRM</name>
<protein>
    <recommendedName>
        <fullName evidence="3">Zinc-ribbon domain-containing protein</fullName>
    </recommendedName>
</protein>
<dbReference type="OrthoDB" id="2064995at2"/>
<proteinExistence type="predicted"/>
<evidence type="ECO:0000313" key="2">
    <source>
        <dbReference type="Proteomes" id="UP000095544"/>
    </source>
</evidence>
<reference evidence="1 2" key="1">
    <citation type="submission" date="2015-09" db="EMBL/GenBank/DDBJ databases">
        <authorList>
            <consortium name="Pathogen Informatics"/>
        </authorList>
    </citation>
    <scope>NUCLEOTIDE SEQUENCE [LARGE SCALE GENOMIC DNA]</scope>
    <source>
        <strain evidence="1 2">2789STDY5834876</strain>
    </source>
</reference>